<dbReference type="Proteomes" id="UP000276215">
    <property type="component" value="Unassembled WGS sequence"/>
</dbReference>
<dbReference type="AlphaFoldDB" id="A0A3N4JUE5"/>
<dbReference type="EMBL" id="ML120370">
    <property type="protein sequence ID" value="RPB01950.1"/>
    <property type="molecule type" value="Genomic_DNA"/>
</dbReference>
<sequence length="70" mass="8146">MYLVFWWFLTPITHRIDNHGGVNGTVSVTIRSFWVTNKSTLVCLSLDRIPILFPFSYSGGQTERRDLEKK</sequence>
<evidence type="ECO:0000313" key="1">
    <source>
        <dbReference type="EMBL" id="RPB01950.1"/>
    </source>
</evidence>
<gene>
    <name evidence="1" type="ORF">L873DRAFT_1802792</name>
</gene>
<name>A0A3N4JUE5_9PEZI</name>
<protein>
    <submittedName>
        <fullName evidence="1">Uncharacterized protein</fullName>
    </submittedName>
</protein>
<keyword evidence="2" id="KW-1185">Reference proteome</keyword>
<evidence type="ECO:0000313" key="2">
    <source>
        <dbReference type="Proteomes" id="UP000276215"/>
    </source>
</evidence>
<reference evidence="1 2" key="1">
    <citation type="journal article" date="2018" name="Nat. Ecol. Evol.">
        <title>Pezizomycetes genomes reveal the molecular basis of ectomycorrhizal truffle lifestyle.</title>
        <authorList>
            <person name="Murat C."/>
            <person name="Payen T."/>
            <person name="Noel B."/>
            <person name="Kuo A."/>
            <person name="Morin E."/>
            <person name="Chen J."/>
            <person name="Kohler A."/>
            <person name="Krizsan K."/>
            <person name="Balestrini R."/>
            <person name="Da Silva C."/>
            <person name="Montanini B."/>
            <person name="Hainaut M."/>
            <person name="Levati E."/>
            <person name="Barry K.W."/>
            <person name="Belfiori B."/>
            <person name="Cichocki N."/>
            <person name="Clum A."/>
            <person name="Dockter R.B."/>
            <person name="Fauchery L."/>
            <person name="Guy J."/>
            <person name="Iotti M."/>
            <person name="Le Tacon F."/>
            <person name="Lindquist E.A."/>
            <person name="Lipzen A."/>
            <person name="Malagnac F."/>
            <person name="Mello A."/>
            <person name="Molinier V."/>
            <person name="Miyauchi S."/>
            <person name="Poulain J."/>
            <person name="Riccioni C."/>
            <person name="Rubini A."/>
            <person name="Sitrit Y."/>
            <person name="Splivallo R."/>
            <person name="Traeger S."/>
            <person name="Wang M."/>
            <person name="Zifcakova L."/>
            <person name="Wipf D."/>
            <person name="Zambonelli A."/>
            <person name="Paolocci F."/>
            <person name="Nowrousian M."/>
            <person name="Ottonello S."/>
            <person name="Baldrian P."/>
            <person name="Spatafora J.W."/>
            <person name="Henrissat B."/>
            <person name="Nagy L.G."/>
            <person name="Aury J.M."/>
            <person name="Wincker P."/>
            <person name="Grigoriev I.V."/>
            <person name="Bonfante P."/>
            <person name="Martin F.M."/>
        </authorList>
    </citation>
    <scope>NUCLEOTIDE SEQUENCE [LARGE SCALE GENOMIC DNA]</scope>
    <source>
        <strain evidence="1 2">120613-1</strain>
    </source>
</reference>
<accession>A0A3N4JUE5</accession>
<organism evidence="1 2">
    <name type="scientific">Choiromyces venosus 120613-1</name>
    <dbReference type="NCBI Taxonomy" id="1336337"/>
    <lineage>
        <taxon>Eukaryota</taxon>
        <taxon>Fungi</taxon>
        <taxon>Dikarya</taxon>
        <taxon>Ascomycota</taxon>
        <taxon>Pezizomycotina</taxon>
        <taxon>Pezizomycetes</taxon>
        <taxon>Pezizales</taxon>
        <taxon>Tuberaceae</taxon>
        <taxon>Choiromyces</taxon>
    </lineage>
</organism>
<proteinExistence type="predicted"/>